<name>A0A0F9B0M3_9ZZZZ</name>
<keyword evidence="1" id="KW-0813">Transport</keyword>
<proteinExistence type="predicted"/>
<keyword evidence="3" id="KW-0547">Nucleotide-binding</keyword>
<keyword evidence="4" id="KW-0067">ATP-binding</keyword>
<dbReference type="Pfam" id="PF00005">
    <property type="entry name" value="ABC_tran"/>
    <property type="match status" value="1"/>
</dbReference>
<dbReference type="GO" id="GO:0016887">
    <property type="term" value="F:ATP hydrolysis activity"/>
    <property type="evidence" value="ECO:0007669"/>
    <property type="project" value="InterPro"/>
</dbReference>
<evidence type="ECO:0000259" key="5">
    <source>
        <dbReference type="Pfam" id="PF00005"/>
    </source>
</evidence>
<feature type="non-terminal residue" evidence="6">
    <location>
        <position position="111"/>
    </location>
</feature>
<dbReference type="InterPro" id="IPR003439">
    <property type="entry name" value="ABC_transporter-like_ATP-bd"/>
</dbReference>
<dbReference type="AlphaFoldDB" id="A0A0F9B0M3"/>
<dbReference type="PANTHER" id="PTHR43790:SF9">
    <property type="entry name" value="GALACTOFURANOSE TRANSPORTER ATP-BINDING PROTEIN YTFR"/>
    <property type="match status" value="1"/>
</dbReference>
<organism evidence="6">
    <name type="scientific">marine sediment metagenome</name>
    <dbReference type="NCBI Taxonomy" id="412755"/>
    <lineage>
        <taxon>unclassified sequences</taxon>
        <taxon>metagenomes</taxon>
        <taxon>ecological metagenomes</taxon>
    </lineage>
</organism>
<gene>
    <name evidence="6" type="ORF">LCGC14_2846770</name>
</gene>
<dbReference type="PANTHER" id="PTHR43790">
    <property type="entry name" value="CARBOHYDRATE TRANSPORT ATP-BINDING PROTEIN MG119-RELATED"/>
    <property type="match status" value="1"/>
</dbReference>
<feature type="domain" description="ABC transporter" evidence="5">
    <location>
        <begin position="21"/>
        <end position="99"/>
    </location>
</feature>
<protein>
    <recommendedName>
        <fullName evidence="5">ABC transporter domain-containing protein</fullName>
    </recommendedName>
</protein>
<dbReference type="EMBL" id="LAZR01054642">
    <property type="protein sequence ID" value="KKK78116.1"/>
    <property type="molecule type" value="Genomic_DNA"/>
</dbReference>
<evidence type="ECO:0000256" key="4">
    <source>
        <dbReference type="ARBA" id="ARBA00022840"/>
    </source>
</evidence>
<evidence type="ECO:0000256" key="2">
    <source>
        <dbReference type="ARBA" id="ARBA00022737"/>
    </source>
</evidence>
<dbReference type="InterPro" id="IPR050107">
    <property type="entry name" value="ABC_carbohydrate_import_ATPase"/>
</dbReference>
<dbReference type="GO" id="GO:0005524">
    <property type="term" value="F:ATP binding"/>
    <property type="evidence" value="ECO:0007669"/>
    <property type="project" value="UniProtKB-KW"/>
</dbReference>
<evidence type="ECO:0000313" key="6">
    <source>
        <dbReference type="EMBL" id="KKK78116.1"/>
    </source>
</evidence>
<evidence type="ECO:0000256" key="3">
    <source>
        <dbReference type="ARBA" id="ARBA00022741"/>
    </source>
</evidence>
<dbReference type="InterPro" id="IPR027417">
    <property type="entry name" value="P-loop_NTPase"/>
</dbReference>
<dbReference type="Gene3D" id="3.40.50.300">
    <property type="entry name" value="P-loop containing nucleotide triphosphate hydrolases"/>
    <property type="match status" value="1"/>
</dbReference>
<reference evidence="6" key="1">
    <citation type="journal article" date="2015" name="Nature">
        <title>Complex archaea that bridge the gap between prokaryotes and eukaryotes.</title>
        <authorList>
            <person name="Spang A."/>
            <person name="Saw J.H."/>
            <person name="Jorgensen S.L."/>
            <person name="Zaremba-Niedzwiedzka K."/>
            <person name="Martijn J."/>
            <person name="Lind A.E."/>
            <person name="van Eijk R."/>
            <person name="Schleper C."/>
            <person name="Guy L."/>
            <person name="Ettema T.J."/>
        </authorList>
    </citation>
    <scope>NUCLEOTIDE SEQUENCE</scope>
</reference>
<evidence type="ECO:0000256" key="1">
    <source>
        <dbReference type="ARBA" id="ARBA00022448"/>
    </source>
</evidence>
<sequence length="111" mass="11415">MVARLVARDVWKSFPGVQALRSAEITVPAGKVVAVVGKNGAGKSVLMSILAGADVPDKGQVVVGGESVKAFSTSEARRLGIALVRQEVTLVPGFTALENIALAAGYPTWLG</sequence>
<accession>A0A0F9B0M3</accession>
<keyword evidence="2" id="KW-0677">Repeat</keyword>
<dbReference type="SUPFAM" id="SSF52540">
    <property type="entry name" value="P-loop containing nucleoside triphosphate hydrolases"/>
    <property type="match status" value="1"/>
</dbReference>
<comment type="caution">
    <text evidence="6">The sequence shown here is derived from an EMBL/GenBank/DDBJ whole genome shotgun (WGS) entry which is preliminary data.</text>
</comment>